<evidence type="ECO:0000259" key="7">
    <source>
        <dbReference type="Pfam" id="PF02687"/>
    </source>
</evidence>
<comment type="subcellular location">
    <subcellularLocation>
        <location evidence="1">Cell membrane</location>
        <topology evidence="1">Multi-pass membrane protein</topology>
    </subcellularLocation>
</comment>
<dbReference type="RefSeq" id="WP_090860824.1">
    <property type="nucleotide sequence ID" value="NZ_FMZM01000017.1"/>
</dbReference>
<keyword evidence="5" id="KW-0472">Membrane</keyword>
<dbReference type="EMBL" id="FMZM01000017">
    <property type="protein sequence ID" value="SDE23195.1"/>
    <property type="molecule type" value="Genomic_DNA"/>
</dbReference>
<keyword evidence="10" id="KW-1185">Reference proteome</keyword>
<evidence type="ECO:0000313" key="10">
    <source>
        <dbReference type="Proteomes" id="UP000199034"/>
    </source>
</evidence>
<organism evidence="9 10">
    <name type="scientific">Nocardioides lianchengensis</name>
    <dbReference type="NCBI Taxonomy" id="1045774"/>
    <lineage>
        <taxon>Bacteria</taxon>
        <taxon>Bacillati</taxon>
        <taxon>Actinomycetota</taxon>
        <taxon>Actinomycetes</taxon>
        <taxon>Propionibacteriales</taxon>
        <taxon>Nocardioidaceae</taxon>
        <taxon>Nocardioides</taxon>
    </lineage>
</organism>
<dbReference type="InterPro" id="IPR050250">
    <property type="entry name" value="Macrolide_Exporter_MacB"/>
</dbReference>
<dbReference type="GO" id="GO:0005886">
    <property type="term" value="C:plasma membrane"/>
    <property type="evidence" value="ECO:0007669"/>
    <property type="project" value="UniProtKB-SubCell"/>
</dbReference>
<dbReference type="PANTHER" id="PTHR30572:SF4">
    <property type="entry name" value="ABC TRANSPORTER PERMEASE YTRF"/>
    <property type="match status" value="1"/>
</dbReference>
<gene>
    <name evidence="9" type="ORF">SAMN05421872_11771</name>
</gene>
<evidence type="ECO:0000313" key="9">
    <source>
        <dbReference type="EMBL" id="SDE23195.1"/>
    </source>
</evidence>
<dbReference type="GO" id="GO:0022857">
    <property type="term" value="F:transmembrane transporter activity"/>
    <property type="evidence" value="ECO:0007669"/>
    <property type="project" value="TreeGrafter"/>
</dbReference>
<evidence type="ECO:0000256" key="2">
    <source>
        <dbReference type="ARBA" id="ARBA00022475"/>
    </source>
</evidence>
<evidence type="ECO:0000256" key="1">
    <source>
        <dbReference type="ARBA" id="ARBA00004651"/>
    </source>
</evidence>
<evidence type="ECO:0000259" key="8">
    <source>
        <dbReference type="Pfam" id="PF12704"/>
    </source>
</evidence>
<dbReference type="PANTHER" id="PTHR30572">
    <property type="entry name" value="MEMBRANE COMPONENT OF TRANSPORTER-RELATED"/>
    <property type="match status" value="1"/>
</dbReference>
<dbReference type="OrthoDB" id="9780560at2"/>
<feature type="domain" description="ABC3 transporter permease C-terminal" evidence="7">
    <location>
        <begin position="274"/>
        <end position="386"/>
    </location>
</feature>
<proteinExistence type="inferred from homology"/>
<reference evidence="9 10" key="1">
    <citation type="submission" date="2016-10" db="EMBL/GenBank/DDBJ databases">
        <authorList>
            <person name="de Groot N.N."/>
        </authorList>
    </citation>
    <scope>NUCLEOTIDE SEQUENCE [LARGE SCALE GENOMIC DNA]</scope>
    <source>
        <strain evidence="9 10">CGMCC 4.6858</strain>
    </source>
</reference>
<dbReference type="STRING" id="1045774.SAMN05421872_11771"/>
<dbReference type="Proteomes" id="UP000199034">
    <property type="component" value="Unassembled WGS sequence"/>
</dbReference>
<dbReference type="AlphaFoldDB" id="A0A1G7BAB7"/>
<accession>A0A1G7BAB7</accession>
<evidence type="ECO:0000256" key="3">
    <source>
        <dbReference type="ARBA" id="ARBA00022692"/>
    </source>
</evidence>
<comment type="similarity">
    <text evidence="6">Belongs to the ABC-4 integral membrane protein family.</text>
</comment>
<dbReference type="Pfam" id="PF12704">
    <property type="entry name" value="MacB_PCD"/>
    <property type="match status" value="1"/>
</dbReference>
<dbReference type="Pfam" id="PF02687">
    <property type="entry name" value="FtsX"/>
    <property type="match status" value="1"/>
</dbReference>
<keyword evidence="4" id="KW-1133">Transmembrane helix</keyword>
<evidence type="ECO:0000256" key="4">
    <source>
        <dbReference type="ARBA" id="ARBA00022989"/>
    </source>
</evidence>
<keyword evidence="2" id="KW-1003">Cell membrane</keyword>
<keyword evidence="3" id="KW-0812">Transmembrane</keyword>
<evidence type="ECO:0000256" key="5">
    <source>
        <dbReference type="ARBA" id="ARBA00023136"/>
    </source>
</evidence>
<dbReference type="InterPro" id="IPR003838">
    <property type="entry name" value="ABC3_permease_C"/>
</dbReference>
<feature type="domain" description="MacB-like periplasmic core" evidence="8">
    <location>
        <begin position="24"/>
        <end position="234"/>
    </location>
</feature>
<name>A0A1G7BAB7_9ACTN</name>
<dbReference type="InterPro" id="IPR025857">
    <property type="entry name" value="MacB_PCD"/>
</dbReference>
<evidence type="ECO:0000256" key="6">
    <source>
        <dbReference type="ARBA" id="ARBA00038076"/>
    </source>
</evidence>
<protein>
    <submittedName>
        <fullName evidence="9">Putative ABC transport system permease protein</fullName>
    </submittedName>
</protein>
<sequence>MSSALVDALVLGWHGVRGRPGRAVMSAVGIALGIATLVLVTGIPASGQADLDRRLSELGTDVLVAQPNGASDPAPTLPEEVAAMVRRIPPVEAAAAVANLNARVLGDPLADPNRTAGITTLAATPDLLAAVRGRVEAGVFLSDATVDLPAVVLGARAAAWLGVDGVDPARPRQLLVDDTWMSVVGVLAPMPLTPELEQAAFVGAGAARAHLGYDGRPTVVYLRAVESQVEAVRDVLPATLDPTLPGLISVSRPSDALAAKRATQGTFAALFLGLAGVALAVGGIGVANTMIVSVLERRREIGLRRALGATRRDVRRQFLTEAVLLSLLGGAAGTATGVLGSVGYAVARGWPAVVPLPAVAGGVLGAVVVGALAGIYPAVRASRLSPTAALATA</sequence>